<dbReference type="AlphaFoldDB" id="A0A366DST9"/>
<feature type="region of interest" description="Disordered" evidence="1">
    <location>
        <begin position="96"/>
        <end position="120"/>
    </location>
</feature>
<reference evidence="2 3" key="1">
    <citation type="submission" date="2018-06" db="EMBL/GenBank/DDBJ databases">
        <title>Genomic Encyclopedia of Type Strains, Phase IV (KMG-IV): sequencing the most valuable type-strain genomes for metagenomic binning, comparative biology and taxonomic classification.</title>
        <authorList>
            <person name="Goeker M."/>
        </authorList>
    </citation>
    <scope>NUCLEOTIDE SEQUENCE [LARGE SCALE GENOMIC DNA]</scope>
    <source>
        <strain evidence="2 3">DSM 44599</strain>
    </source>
</reference>
<evidence type="ECO:0000313" key="2">
    <source>
        <dbReference type="EMBL" id="RBO92559.1"/>
    </source>
</evidence>
<dbReference type="OrthoDB" id="4571171at2"/>
<evidence type="ECO:0000256" key="1">
    <source>
        <dbReference type="SAM" id="MobiDB-lite"/>
    </source>
</evidence>
<dbReference type="RefSeq" id="WP_067511029.1">
    <property type="nucleotide sequence ID" value="NZ_QNRE01000003.1"/>
</dbReference>
<dbReference type="STRING" id="1210090.GCA_001613185_04320"/>
<sequence>MNDEPEFPPETVDAYREQIVDIWQRLAKSSEQMADTFADIWWRNLPLASEGLNMQEVAAKMAARLALLGPEGDPLEQVMIGTIAYLHGARDQARAEADRLDRLRREPETDRGTAPPTSRG</sequence>
<name>A0A366DST9_9NOCA</name>
<dbReference type="EMBL" id="QNRE01000003">
    <property type="protein sequence ID" value="RBO92559.1"/>
    <property type="molecule type" value="Genomic_DNA"/>
</dbReference>
<protein>
    <submittedName>
        <fullName evidence="2">Uncharacterized protein</fullName>
    </submittedName>
</protein>
<accession>A0A366DST9</accession>
<proteinExistence type="predicted"/>
<feature type="compositionally biased region" description="Basic and acidic residues" evidence="1">
    <location>
        <begin position="96"/>
        <end position="111"/>
    </location>
</feature>
<organism evidence="2 3">
    <name type="scientific">Nocardia puris</name>
    <dbReference type="NCBI Taxonomy" id="208602"/>
    <lineage>
        <taxon>Bacteria</taxon>
        <taxon>Bacillati</taxon>
        <taxon>Actinomycetota</taxon>
        <taxon>Actinomycetes</taxon>
        <taxon>Mycobacteriales</taxon>
        <taxon>Nocardiaceae</taxon>
        <taxon>Nocardia</taxon>
    </lineage>
</organism>
<comment type="caution">
    <text evidence="2">The sequence shown here is derived from an EMBL/GenBank/DDBJ whole genome shotgun (WGS) entry which is preliminary data.</text>
</comment>
<evidence type="ECO:0000313" key="3">
    <source>
        <dbReference type="Proteomes" id="UP000252586"/>
    </source>
</evidence>
<gene>
    <name evidence="2" type="ORF">DFR74_103202</name>
</gene>
<keyword evidence="3" id="KW-1185">Reference proteome</keyword>
<dbReference type="Proteomes" id="UP000252586">
    <property type="component" value="Unassembled WGS sequence"/>
</dbReference>